<dbReference type="InterPro" id="IPR001173">
    <property type="entry name" value="Glyco_trans_2-like"/>
</dbReference>
<dbReference type="EC" id="2.4.-.-" evidence="5"/>
<dbReference type="Pfam" id="PF00535">
    <property type="entry name" value="Glycos_transf_2"/>
    <property type="match status" value="1"/>
</dbReference>
<dbReference type="Gene3D" id="3.90.550.10">
    <property type="entry name" value="Spore Coat Polysaccharide Biosynthesis Protein SpsA, Chain A"/>
    <property type="match status" value="1"/>
</dbReference>
<keyword evidence="3" id="KW-1133">Transmembrane helix</keyword>
<dbReference type="PANTHER" id="PTHR48090">
    <property type="entry name" value="UNDECAPRENYL-PHOSPHATE 4-DEOXY-4-FORMAMIDO-L-ARABINOSE TRANSFERASE-RELATED"/>
    <property type="match status" value="1"/>
</dbReference>
<dbReference type="SUPFAM" id="SSF53448">
    <property type="entry name" value="Nucleotide-diphospho-sugar transferases"/>
    <property type="match status" value="1"/>
</dbReference>
<keyword evidence="5" id="KW-0808">Transferase</keyword>
<dbReference type="GO" id="GO:0016757">
    <property type="term" value="F:glycosyltransferase activity"/>
    <property type="evidence" value="ECO:0007669"/>
    <property type="project" value="UniProtKB-KW"/>
</dbReference>
<comment type="caution">
    <text evidence="5">The sequence shown here is derived from an EMBL/GenBank/DDBJ whole genome shotgun (WGS) entry which is preliminary data.</text>
</comment>
<dbReference type="CDD" id="cd04187">
    <property type="entry name" value="DPM1_like_bac"/>
    <property type="match status" value="1"/>
</dbReference>
<gene>
    <name evidence="5" type="ORF">ACFOX0_04255</name>
</gene>
<sequence length="343" mass="38090">MPPRTGPLRLSLVIPCYNEEASIERLYDAVSRTIAAVGDDVEPEIVFVDDGSDDGTLRVLRHLAAGHPEVRYTSLSRNFGKEAAMLAGLERATGDAVVIMDADLQHPPELLRTMIELHRQGFDQVIARRDRRGDKLVRTLASRAFYRLVNAWVDVELVDGAGDFRLLSRRAVEALLSLPEYNRFSKGLYAWIGFNTATFTYANEARQAGKSRWTIGKLFNYALDGMLSFNNRPLRGAVYMGLLLTTVAVGYMIWVIGMAVVHGIDAPGYVTIIASVIGLGGIQMTTLGVIGEYVGRIYYETKRRPHYLIRETEVPLTRDVGVAGQRARESGEDVAGLSTRRLR</sequence>
<dbReference type="RefSeq" id="WP_377542519.1">
    <property type="nucleotide sequence ID" value="NZ_JBHSBN010000002.1"/>
</dbReference>
<evidence type="ECO:0000256" key="2">
    <source>
        <dbReference type="SAM" id="MobiDB-lite"/>
    </source>
</evidence>
<feature type="domain" description="Glycosyltransferase 2-like" evidence="4">
    <location>
        <begin position="11"/>
        <end position="175"/>
    </location>
</feature>
<feature type="transmembrane region" description="Helical" evidence="3">
    <location>
        <begin position="269"/>
        <end position="294"/>
    </location>
</feature>
<evidence type="ECO:0000313" key="5">
    <source>
        <dbReference type="EMBL" id="MFC4105153.1"/>
    </source>
</evidence>
<feature type="transmembrane region" description="Helical" evidence="3">
    <location>
        <begin position="236"/>
        <end position="257"/>
    </location>
</feature>
<accession>A0ABV8KGN2</accession>
<keyword evidence="5" id="KW-0328">Glycosyltransferase</keyword>
<feature type="region of interest" description="Disordered" evidence="2">
    <location>
        <begin position="323"/>
        <end position="343"/>
    </location>
</feature>
<keyword evidence="6" id="KW-1185">Reference proteome</keyword>
<dbReference type="InterPro" id="IPR029044">
    <property type="entry name" value="Nucleotide-diphossugar_trans"/>
</dbReference>
<evidence type="ECO:0000313" key="6">
    <source>
        <dbReference type="Proteomes" id="UP001595868"/>
    </source>
</evidence>
<evidence type="ECO:0000256" key="3">
    <source>
        <dbReference type="SAM" id="Phobius"/>
    </source>
</evidence>
<dbReference type="InterPro" id="IPR050256">
    <property type="entry name" value="Glycosyltransferase_2"/>
</dbReference>
<keyword evidence="3" id="KW-0812">Transmembrane</keyword>
<keyword evidence="3" id="KW-0472">Membrane</keyword>
<dbReference type="EMBL" id="JBHSBN010000002">
    <property type="protein sequence ID" value="MFC4105153.1"/>
    <property type="molecule type" value="Genomic_DNA"/>
</dbReference>
<reference evidence="6" key="1">
    <citation type="journal article" date="2019" name="Int. J. Syst. Evol. Microbiol.">
        <title>The Global Catalogue of Microorganisms (GCM) 10K type strain sequencing project: providing services to taxonomists for standard genome sequencing and annotation.</title>
        <authorList>
            <consortium name="The Broad Institute Genomics Platform"/>
            <consortium name="The Broad Institute Genome Sequencing Center for Infectious Disease"/>
            <person name="Wu L."/>
            <person name="Ma J."/>
        </authorList>
    </citation>
    <scope>NUCLEOTIDE SEQUENCE [LARGE SCALE GENOMIC DNA]</scope>
    <source>
        <strain evidence="6">2902at01</strain>
    </source>
</reference>
<evidence type="ECO:0000256" key="1">
    <source>
        <dbReference type="ARBA" id="ARBA00006739"/>
    </source>
</evidence>
<protein>
    <submittedName>
        <fullName evidence="5">Glycosyltransferase family 2 protein</fullName>
        <ecNumber evidence="5">2.4.-.-</ecNumber>
    </submittedName>
</protein>
<comment type="similarity">
    <text evidence="1">Belongs to the glycosyltransferase 2 family.</text>
</comment>
<name>A0ABV8KGN2_9ACTN</name>
<evidence type="ECO:0000259" key="4">
    <source>
        <dbReference type="Pfam" id="PF00535"/>
    </source>
</evidence>
<organism evidence="5 6">
    <name type="scientific">Micromonospora zhanjiangensis</name>
    <dbReference type="NCBI Taxonomy" id="1522057"/>
    <lineage>
        <taxon>Bacteria</taxon>
        <taxon>Bacillati</taxon>
        <taxon>Actinomycetota</taxon>
        <taxon>Actinomycetes</taxon>
        <taxon>Micromonosporales</taxon>
        <taxon>Micromonosporaceae</taxon>
        <taxon>Micromonospora</taxon>
    </lineage>
</organism>
<dbReference type="PANTHER" id="PTHR48090:SF8">
    <property type="entry name" value="GLYCOSYLTRANSFERASE CSBB-RELATED"/>
    <property type="match status" value="1"/>
</dbReference>
<proteinExistence type="inferred from homology"/>
<dbReference type="Proteomes" id="UP001595868">
    <property type="component" value="Unassembled WGS sequence"/>
</dbReference>